<evidence type="ECO:0000313" key="2">
    <source>
        <dbReference type="EMBL" id="GBN77725.1"/>
    </source>
</evidence>
<evidence type="ECO:0000313" key="3">
    <source>
        <dbReference type="Proteomes" id="UP000499080"/>
    </source>
</evidence>
<gene>
    <name evidence="2" type="ORF">AVEN_192639_1</name>
    <name evidence="1" type="ORF">AVEN_3371_1</name>
</gene>
<sequence length="152" mass="17572">MDELLTDALTKATNSAKMAVQKLFIRICSERDMLKKRDSAQKTFHIVMGWPFYHCSRAFVKVNVEPQQWIALNDNPDARGQVIKSILDIYQQRPQDQEEVSLLKFVSTFYKKGLTWAAANPRFWSGKAEVIKVLHRRDLMAYVSHVTLTLLS</sequence>
<dbReference type="EMBL" id="BGPR01017929">
    <property type="protein sequence ID" value="GBN77725.1"/>
    <property type="molecule type" value="Genomic_DNA"/>
</dbReference>
<evidence type="ECO:0000313" key="1">
    <source>
        <dbReference type="EMBL" id="GBN74282.1"/>
    </source>
</evidence>
<accession>A0A4Y2RS55</accession>
<reference evidence="2 3" key="1">
    <citation type="journal article" date="2019" name="Sci. Rep.">
        <title>Orb-weaving spider Araneus ventricosus genome elucidates the spidroin gene catalogue.</title>
        <authorList>
            <person name="Kono N."/>
            <person name="Nakamura H."/>
            <person name="Ohtoshi R."/>
            <person name="Moran D.A.P."/>
            <person name="Shinohara A."/>
            <person name="Yoshida Y."/>
            <person name="Fujiwara M."/>
            <person name="Mori M."/>
            <person name="Tomita M."/>
            <person name="Arakawa K."/>
        </authorList>
    </citation>
    <scope>NUCLEOTIDE SEQUENCE [LARGE SCALE GENOMIC DNA]</scope>
</reference>
<dbReference type="AlphaFoldDB" id="A0A4Y2RS55"/>
<keyword evidence="3" id="KW-1185">Reference proteome</keyword>
<comment type="caution">
    <text evidence="2">The sequence shown here is derived from an EMBL/GenBank/DDBJ whole genome shotgun (WGS) entry which is preliminary data.</text>
</comment>
<name>A0A4Y2RS55_ARAVE</name>
<dbReference type="OrthoDB" id="8196283at2759"/>
<proteinExistence type="predicted"/>
<dbReference type="EMBL" id="BGPR01016834">
    <property type="protein sequence ID" value="GBN74282.1"/>
    <property type="molecule type" value="Genomic_DNA"/>
</dbReference>
<dbReference type="Proteomes" id="UP000499080">
    <property type="component" value="Unassembled WGS sequence"/>
</dbReference>
<organism evidence="2 3">
    <name type="scientific">Araneus ventricosus</name>
    <name type="common">Orbweaver spider</name>
    <name type="synonym">Epeira ventricosa</name>
    <dbReference type="NCBI Taxonomy" id="182803"/>
    <lineage>
        <taxon>Eukaryota</taxon>
        <taxon>Metazoa</taxon>
        <taxon>Ecdysozoa</taxon>
        <taxon>Arthropoda</taxon>
        <taxon>Chelicerata</taxon>
        <taxon>Arachnida</taxon>
        <taxon>Araneae</taxon>
        <taxon>Araneomorphae</taxon>
        <taxon>Entelegynae</taxon>
        <taxon>Araneoidea</taxon>
        <taxon>Araneidae</taxon>
        <taxon>Araneus</taxon>
    </lineage>
</organism>
<protein>
    <submittedName>
        <fullName evidence="2">Uncharacterized protein</fullName>
    </submittedName>
</protein>